<dbReference type="Proteomes" id="UP001623600">
    <property type="component" value="Unassembled WGS sequence"/>
</dbReference>
<reference evidence="1 2" key="1">
    <citation type="submission" date="2024-11" db="EMBL/GenBank/DDBJ databases">
        <authorList>
            <person name="Heng Y.C."/>
            <person name="Lim A.C.H."/>
            <person name="Lee J.K.Y."/>
            <person name="Kittelmann S."/>
        </authorList>
    </citation>
    <scope>NUCLEOTIDE SEQUENCE [LARGE SCALE GENOMIC DNA]</scope>
    <source>
        <strain evidence="1 2">WILCCON 0112</strain>
    </source>
</reference>
<organism evidence="1 2">
    <name type="scientific">Candidatus Clostridium helianthi</name>
    <dbReference type="NCBI Taxonomy" id="3381660"/>
    <lineage>
        <taxon>Bacteria</taxon>
        <taxon>Bacillati</taxon>
        <taxon>Bacillota</taxon>
        <taxon>Clostridia</taxon>
        <taxon>Eubacteriales</taxon>
        <taxon>Clostridiaceae</taxon>
        <taxon>Clostridium</taxon>
    </lineage>
</organism>
<name>A0ABW8S1S5_9CLOT</name>
<protein>
    <submittedName>
        <fullName evidence="1">Uncharacterized protein</fullName>
    </submittedName>
</protein>
<proteinExistence type="predicted"/>
<dbReference type="RefSeq" id="WP_406760438.1">
    <property type="nucleotide sequence ID" value="NZ_JBJIAB010000002.1"/>
</dbReference>
<comment type="caution">
    <text evidence="1">The sequence shown here is derived from an EMBL/GenBank/DDBJ whole genome shotgun (WGS) entry which is preliminary data.</text>
</comment>
<sequence length="163" mass="19049">MKDTFYGYIANGELYGIFYEKDDSLKNIVAELGFKETKNLFEQAKWVSPSLEMSEREADNMGCTYPKYLFIELCRTKSVKETLETQHDLMKVLKSRPNDPVFDGMLDEESEKELKEETKKTLNGLKNAKVLELFNQAYKLKGDYRNADKYYVVDFDENSVKEN</sequence>
<keyword evidence="2" id="KW-1185">Reference proteome</keyword>
<dbReference type="EMBL" id="JBJIAB010000002">
    <property type="protein sequence ID" value="MFL0163983.1"/>
    <property type="molecule type" value="Genomic_DNA"/>
</dbReference>
<accession>A0ABW8S1S5</accession>
<evidence type="ECO:0000313" key="2">
    <source>
        <dbReference type="Proteomes" id="UP001623600"/>
    </source>
</evidence>
<gene>
    <name evidence="1" type="ORF">ACJDTP_02735</name>
</gene>
<evidence type="ECO:0000313" key="1">
    <source>
        <dbReference type="EMBL" id="MFL0163983.1"/>
    </source>
</evidence>